<dbReference type="GO" id="GO:1990810">
    <property type="term" value="P:microtubule anchoring at mitotic spindle pole body"/>
    <property type="evidence" value="ECO:0007669"/>
    <property type="project" value="TreeGrafter"/>
</dbReference>
<dbReference type="OrthoDB" id="308690at2759"/>
<evidence type="ECO:0000313" key="3">
    <source>
        <dbReference type="Proteomes" id="UP000252139"/>
    </source>
</evidence>
<keyword evidence="3" id="KW-1185">Reference proteome</keyword>
<dbReference type="Pfam" id="PF12894">
    <property type="entry name" value="ANAPC4_WD40"/>
    <property type="match status" value="1"/>
</dbReference>
<dbReference type="InterPro" id="IPR052778">
    <property type="entry name" value="Centrosome-WD_assoc"/>
</dbReference>
<feature type="non-terminal residue" evidence="2">
    <location>
        <position position="1"/>
    </location>
</feature>
<evidence type="ECO:0000259" key="1">
    <source>
        <dbReference type="Pfam" id="PF12894"/>
    </source>
</evidence>
<dbReference type="GO" id="GO:0005815">
    <property type="term" value="C:microtubule organizing center"/>
    <property type="evidence" value="ECO:0007669"/>
    <property type="project" value="TreeGrafter"/>
</dbReference>
<dbReference type="Gene3D" id="2.130.10.10">
    <property type="entry name" value="YVTN repeat-like/Quinoprotein amine dehydrogenase"/>
    <property type="match status" value="1"/>
</dbReference>
<dbReference type="AlphaFoldDB" id="A0A367J8L2"/>
<proteinExistence type="predicted"/>
<sequence length="291" mass="33170">FPIALAQWTADSKSILCTAEMGSRLAIWNLSKKEQRYINNVKFRDKCIETSPDGKYTAVTHKRSGKDVLGIYHSASFISLQQFEVNTVDLDNMKWSPDSSCIAIWDNCLYHTLSVYRPDGYLCTTYSGYEHGLGIKTVNWSQDRKLLAIGNYDQTIHLLSTMSWNLITTLEHPSTLNNSTAHIQLFEETTFAKPQIPTLETVIACNDYIKQDIHVLNLYCHVDQIIVKRPFNLPSLRLDYNQPNPKVGIGVCQFSKDGNYLASRNGKLQAYSATSLSEKQDGIQMERIYYF</sequence>
<evidence type="ECO:0000313" key="2">
    <source>
        <dbReference type="EMBL" id="RCH86260.1"/>
    </source>
</evidence>
<dbReference type="EMBL" id="PJQL01001907">
    <property type="protein sequence ID" value="RCH86260.1"/>
    <property type="molecule type" value="Genomic_DNA"/>
</dbReference>
<dbReference type="Proteomes" id="UP000252139">
    <property type="component" value="Unassembled WGS sequence"/>
</dbReference>
<organism evidence="2 3">
    <name type="scientific">Rhizopus azygosporus</name>
    <name type="common">Rhizopus microsporus var. azygosporus</name>
    <dbReference type="NCBI Taxonomy" id="86630"/>
    <lineage>
        <taxon>Eukaryota</taxon>
        <taxon>Fungi</taxon>
        <taxon>Fungi incertae sedis</taxon>
        <taxon>Mucoromycota</taxon>
        <taxon>Mucoromycotina</taxon>
        <taxon>Mucoromycetes</taxon>
        <taxon>Mucorales</taxon>
        <taxon>Mucorineae</taxon>
        <taxon>Rhizopodaceae</taxon>
        <taxon>Rhizopus</taxon>
    </lineage>
</organism>
<dbReference type="InterPro" id="IPR024977">
    <property type="entry name" value="Apc4-like_WD40_dom"/>
</dbReference>
<reference evidence="2 3" key="1">
    <citation type="journal article" date="2018" name="G3 (Bethesda)">
        <title>Phylogenetic and Phylogenomic Definition of Rhizopus Species.</title>
        <authorList>
            <person name="Gryganskyi A.P."/>
            <person name="Golan J."/>
            <person name="Dolatabadi S."/>
            <person name="Mondo S."/>
            <person name="Robb S."/>
            <person name="Idnurm A."/>
            <person name="Muszewska A."/>
            <person name="Steczkiewicz K."/>
            <person name="Masonjones S."/>
            <person name="Liao H.L."/>
            <person name="Gajdeczka M.T."/>
            <person name="Anike F."/>
            <person name="Vuek A."/>
            <person name="Anishchenko I.M."/>
            <person name="Voigt K."/>
            <person name="de Hoog G.S."/>
            <person name="Smith M.E."/>
            <person name="Heitman J."/>
            <person name="Vilgalys R."/>
            <person name="Stajich J.E."/>
        </authorList>
    </citation>
    <scope>NUCLEOTIDE SEQUENCE [LARGE SCALE GENOMIC DNA]</scope>
    <source>
        <strain evidence="2 3">CBS 357.93</strain>
    </source>
</reference>
<dbReference type="STRING" id="86630.A0A367J8L2"/>
<name>A0A367J8L2_RHIAZ</name>
<dbReference type="SUPFAM" id="SSF82171">
    <property type="entry name" value="DPP6 N-terminal domain-like"/>
    <property type="match status" value="1"/>
</dbReference>
<dbReference type="GO" id="GO:1990811">
    <property type="term" value="C:MWP complex"/>
    <property type="evidence" value="ECO:0007669"/>
    <property type="project" value="TreeGrafter"/>
</dbReference>
<dbReference type="InterPro" id="IPR015943">
    <property type="entry name" value="WD40/YVTN_repeat-like_dom_sf"/>
</dbReference>
<dbReference type="PANTHER" id="PTHR16220:SF0">
    <property type="entry name" value="WD REPEAT-CONTAINING PROTEIN WRAP73"/>
    <property type="match status" value="1"/>
</dbReference>
<protein>
    <submittedName>
        <fullName evidence="2">WD repeat-containing protein wrap73</fullName>
    </submittedName>
</protein>
<dbReference type="PANTHER" id="PTHR16220">
    <property type="entry name" value="WD REPEAT PROTEIN 8-RELATED"/>
    <property type="match status" value="1"/>
</dbReference>
<feature type="domain" description="Anaphase-promoting complex subunit 4-like WD40" evidence="1">
    <location>
        <begin position="93"/>
        <end position="173"/>
    </location>
</feature>
<gene>
    <name evidence="2" type="primary">WRAP73_1</name>
    <name evidence="2" type="ORF">CU097_009538</name>
</gene>
<comment type="caution">
    <text evidence="2">The sequence shown here is derived from an EMBL/GenBank/DDBJ whole genome shotgun (WGS) entry which is preliminary data.</text>
</comment>
<accession>A0A367J8L2</accession>